<keyword evidence="1" id="KW-1133">Transmembrane helix</keyword>
<evidence type="ECO:0000259" key="2">
    <source>
        <dbReference type="PROSITE" id="PS50965"/>
    </source>
</evidence>
<dbReference type="InterPro" id="IPR011528">
    <property type="entry name" value="NERD"/>
</dbReference>
<dbReference type="Proteomes" id="UP001300496">
    <property type="component" value="Unassembled WGS sequence"/>
</dbReference>
<dbReference type="PROSITE" id="PS50965">
    <property type="entry name" value="NERD"/>
    <property type="match status" value="1"/>
</dbReference>
<comment type="caution">
    <text evidence="3">The sequence shown here is derived from an EMBL/GenBank/DDBJ whole genome shotgun (WGS) entry which is preliminary data.</text>
</comment>
<gene>
    <name evidence="3" type="ORF">N4R40_04660</name>
</gene>
<feature type="domain" description="NERD" evidence="2">
    <location>
        <begin position="53"/>
        <end position="164"/>
    </location>
</feature>
<accession>A0ABT2PAM4</accession>
<evidence type="ECO:0000256" key="1">
    <source>
        <dbReference type="SAM" id="Phobius"/>
    </source>
</evidence>
<feature type="transmembrane region" description="Helical" evidence="1">
    <location>
        <begin position="239"/>
        <end position="262"/>
    </location>
</feature>
<keyword evidence="1" id="KW-0472">Membrane</keyword>
<dbReference type="Pfam" id="PF08378">
    <property type="entry name" value="NERD"/>
    <property type="match status" value="1"/>
</dbReference>
<dbReference type="EMBL" id="JAODOR010000004">
    <property type="protein sequence ID" value="MCT9001656.1"/>
    <property type="molecule type" value="Genomic_DNA"/>
</dbReference>
<protein>
    <submittedName>
        <fullName evidence="3">NERD domain-containing protein</fullName>
    </submittedName>
</protein>
<name>A0ABT2PAM4_9MICO</name>
<evidence type="ECO:0000313" key="3">
    <source>
        <dbReference type="EMBL" id="MCT9001656.1"/>
    </source>
</evidence>
<keyword evidence="4" id="KW-1185">Reference proteome</keyword>
<sequence length="267" mass="28493">MTAAAPADEVGSVPAASVISACLSAQAGVPARSRVSRVFGRAPLSVDSRPWYLGALGELQVAERLAKLGPDWTVLHSVPIGDRGSDIDHVVVGPAGVFTINTKFHDDARIWVGSTRLLVNGQKTDHLRNSRYEAQRIARKLRAVTGEPIDVYPAIVLVGARSVTIRERPVDVTVLRDTELVRWLTRRAATLAADARDRLAEMLKRPETGATTSGASSEPDLTAFAALRREVAAARRVRMLWGTAGLLGGIVVAATLSINAYATFLGG</sequence>
<evidence type="ECO:0000313" key="4">
    <source>
        <dbReference type="Proteomes" id="UP001300496"/>
    </source>
</evidence>
<reference evidence="3 4" key="1">
    <citation type="journal article" date="2024" name="Int. J. Syst. Evol. Microbiol.">
        <title>Microbacterium memoriense sp. nov., a member of the Actinomycetota from marine beach sediment of the north coast of Portugal.</title>
        <authorList>
            <person name="Santos J.D.N.D."/>
            <person name="Klimek D."/>
            <person name="Calusinska M."/>
            <person name="Lobo-da-Cunha A."/>
            <person name="Catita J."/>
            <person name="Goncalves H."/>
            <person name="Gonzalez I."/>
            <person name="Lage O.M."/>
        </authorList>
    </citation>
    <scope>NUCLEOTIDE SEQUENCE [LARGE SCALE GENOMIC DNA]</scope>
    <source>
        <strain evidence="3 4">PMIC_1C1B</strain>
    </source>
</reference>
<organism evidence="3 4">
    <name type="scientific">Microbacterium memoriense</name>
    <dbReference type="NCBI Taxonomy" id="2978350"/>
    <lineage>
        <taxon>Bacteria</taxon>
        <taxon>Bacillati</taxon>
        <taxon>Actinomycetota</taxon>
        <taxon>Actinomycetes</taxon>
        <taxon>Micrococcales</taxon>
        <taxon>Microbacteriaceae</taxon>
        <taxon>Microbacterium</taxon>
    </lineage>
</organism>
<keyword evidence="1" id="KW-0812">Transmembrane</keyword>
<proteinExistence type="predicted"/>
<dbReference type="RefSeq" id="WP_261606181.1">
    <property type="nucleotide sequence ID" value="NZ_JAODOR010000004.1"/>
</dbReference>